<evidence type="ECO:0000313" key="3">
    <source>
        <dbReference type="Proteomes" id="UP001178507"/>
    </source>
</evidence>
<accession>A0AA36IR96</accession>
<keyword evidence="1" id="KW-0732">Signal</keyword>
<comment type="caution">
    <text evidence="2">The sequence shown here is derived from an EMBL/GenBank/DDBJ whole genome shotgun (WGS) entry which is preliminary data.</text>
</comment>
<sequence>MQTQRTVATGRNAPARLAALATLLVLTLAAAACTTPDDGSNTVENALSVESTPGAAVAVDPNAATTTGEALISGSETAAAPQAFAANAARVHFAPIVGAPVDRVAALSRRLSASGARNNISILPSASSGVDHEIRGYFSALSENGQTTVIHVWDVFTPSGQRVHRIQGQELVPGTNADPWQAVPASAMERIADTMLSDYNAWRGRAA</sequence>
<organism evidence="2 3">
    <name type="scientific">Effrenium voratum</name>
    <dbReference type="NCBI Taxonomy" id="2562239"/>
    <lineage>
        <taxon>Eukaryota</taxon>
        <taxon>Sar</taxon>
        <taxon>Alveolata</taxon>
        <taxon>Dinophyceae</taxon>
        <taxon>Suessiales</taxon>
        <taxon>Symbiodiniaceae</taxon>
        <taxon>Effrenium</taxon>
    </lineage>
</organism>
<evidence type="ECO:0000256" key="1">
    <source>
        <dbReference type="SAM" id="SignalP"/>
    </source>
</evidence>
<dbReference type="Proteomes" id="UP001178507">
    <property type="component" value="Unassembled WGS sequence"/>
</dbReference>
<keyword evidence="3" id="KW-1185">Reference proteome</keyword>
<protein>
    <recommendedName>
        <fullName evidence="4">Lipoprotein</fullName>
    </recommendedName>
</protein>
<name>A0AA36IR96_9DINO</name>
<gene>
    <name evidence="2" type="ORF">EVOR1521_LOCUS16492</name>
</gene>
<dbReference type="AlphaFoldDB" id="A0AA36IR96"/>
<feature type="signal peptide" evidence="1">
    <location>
        <begin position="1"/>
        <end position="31"/>
    </location>
</feature>
<dbReference type="PROSITE" id="PS51257">
    <property type="entry name" value="PROKAR_LIPOPROTEIN"/>
    <property type="match status" value="1"/>
</dbReference>
<reference evidence="2" key="1">
    <citation type="submission" date="2023-08" db="EMBL/GenBank/DDBJ databases">
        <authorList>
            <person name="Chen Y."/>
            <person name="Shah S."/>
            <person name="Dougan E. K."/>
            <person name="Thang M."/>
            <person name="Chan C."/>
        </authorList>
    </citation>
    <scope>NUCLEOTIDE SEQUENCE</scope>
</reference>
<proteinExistence type="predicted"/>
<dbReference type="EMBL" id="CAUJNA010002223">
    <property type="protein sequence ID" value="CAJ1391228.1"/>
    <property type="molecule type" value="Genomic_DNA"/>
</dbReference>
<evidence type="ECO:0008006" key="4">
    <source>
        <dbReference type="Google" id="ProtNLM"/>
    </source>
</evidence>
<evidence type="ECO:0000313" key="2">
    <source>
        <dbReference type="EMBL" id="CAJ1391228.1"/>
    </source>
</evidence>
<feature type="chain" id="PRO_5041315755" description="Lipoprotein" evidence="1">
    <location>
        <begin position="32"/>
        <end position="207"/>
    </location>
</feature>